<feature type="compositionally biased region" description="Basic residues" evidence="1">
    <location>
        <begin position="1"/>
        <end position="13"/>
    </location>
</feature>
<dbReference type="Proteomes" id="UP000663090">
    <property type="component" value="Chromosome"/>
</dbReference>
<gene>
    <name evidence="2" type="ORF">JY572_24890</name>
</gene>
<feature type="region of interest" description="Disordered" evidence="1">
    <location>
        <begin position="1"/>
        <end position="21"/>
    </location>
</feature>
<protein>
    <recommendedName>
        <fullName evidence="4">Lipoprotein</fullName>
    </recommendedName>
</protein>
<evidence type="ECO:0000256" key="1">
    <source>
        <dbReference type="SAM" id="MobiDB-lite"/>
    </source>
</evidence>
<reference evidence="2 3" key="1">
    <citation type="submission" date="2021-02" db="EMBL/GenBank/DDBJ databases">
        <title>De Novo genome assembly of isolated myxobacteria.</title>
        <authorList>
            <person name="Stevens D.C."/>
        </authorList>
    </citation>
    <scope>NUCLEOTIDE SEQUENCE [LARGE SCALE GENOMIC DNA]</scope>
    <source>
        <strain evidence="2 3">SCHIC003</strain>
    </source>
</reference>
<keyword evidence="3" id="KW-1185">Reference proteome</keyword>
<name>A0ABX7MYT6_9BACT</name>
<sequence>MKPARQRSRRPSVKRTPPVPAAQAQPVLDGAVRLATVLAEEPQGWRVRLGTRELVLALDVSVDPALMREALEDGARVLVEASATPVVVGVVQTSRALRVDRQGRVDAQVERFELQARQGATVKTSGAFLQVKGSDVELYGTRILTRAREVAKILARMINLN</sequence>
<proteinExistence type="predicted"/>
<accession>A0ABX7MYT6</accession>
<organism evidence="2 3">
    <name type="scientific">Myxococcus landrumensis</name>
    <dbReference type="NCBI Taxonomy" id="2813577"/>
    <lineage>
        <taxon>Bacteria</taxon>
        <taxon>Pseudomonadati</taxon>
        <taxon>Myxococcota</taxon>
        <taxon>Myxococcia</taxon>
        <taxon>Myxococcales</taxon>
        <taxon>Cystobacterineae</taxon>
        <taxon>Myxococcaceae</taxon>
        <taxon>Myxococcus</taxon>
    </lineage>
</organism>
<evidence type="ECO:0000313" key="2">
    <source>
        <dbReference type="EMBL" id="QSQ11625.1"/>
    </source>
</evidence>
<dbReference type="EMBL" id="CP071091">
    <property type="protein sequence ID" value="QSQ11625.1"/>
    <property type="molecule type" value="Genomic_DNA"/>
</dbReference>
<evidence type="ECO:0000313" key="3">
    <source>
        <dbReference type="Proteomes" id="UP000663090"/>
    </source>
</evidence>
<evidence type="ECO:0008006" key="4">
    <source>
        <dbReference type="Google" id="ProtNLM"/>
    </source>
</evidence>